<dbReference type="PROSITE" id="PS50801">
    <property type="entry name" value="STAS"/>
    <property type="match status" value="1"/>
</dbReference>
<name>A0A7C3HZ40_9SPIR</name>
<proteinExistence type="inferred from homology"/>
<dbReference type="PANTHER" id="PTHR33495:SF2">
    <property type="entry name" value="ANTI-SIGMA FACTOR ANTAGONIST TM_1081-RELATED"/>
    <property type="match status" value="1"/>
</dbReference>
<evidence type="ECO:0000256" key="1">
    <source>
        <dbReference type="ARBA" id="ARBA00009013"/>
    </source>
</evidence>
<dbReference type="AlphaFoldDB" id="A0A7C3HZ40"/>
<dbReference type="PANTHER" id="PTHR33495">
    <property type="entry name" value="ANTI-SIGMA FACTOR ANTAGONIST TM_1081-RELATED-RELATED"/>
    <property type="match status" value="1"/>
</dbReference>
<dbReference type="SUPFAM" id="SSF52091">
    <property type="entry name" value="SpoIIaa-like"/>
    <property type="match status" value="1"/>
</dbReference>
<comment type="caution">
    <text evidence="4">The sequence shown here is derived from an EMBL/GenBank/DDBJ whole genome shotgun (WGS) entry which is preliminary data.</text>
</comment>
<dbReference type="EMBL" id="DSVL01000444">
    <property type="protein sequence ID" value="HFH30699.1"/>
    <property type="molecule type" value="Genomic_DNA"/>
</dbReference>
<dbReference type="InterPro" id="IPR002645">
    <property type="entry name" value="STAS_dom"/>
</dbReference>
<dbReference type="InterPro" id="IPR036513">
    <property type="entry name" value="STAS_dom_sf"/>
</dbReference>
<organism evidence="4">
    <name type="scientific">Gracilinema caldarium</name>
    <dbReference type="NCBI Taxonomy" id="215591"/>
    <lineage>
        <taxon>Bacteria</taxon>
        <taxon>Pseudomonadati</taxon>
        <taxon>Spirochaetota</taxon>
        <taxon>Spirochaetia</taxon>
        <taxon>Spirochaetales</taxon>
        <taxon>Breznakiellaceae</taxon>
        <taxon>Gracilinema</taxon>
    </lineage>
</organism>
<evidence type="ECO:0000256" key="2">
    <source>
        <dbReference type="RuleBase" id="RU003749"/>
    </source>
</evidence>
<feature type="domain" description="STAS" evidence="3">
    <location>
        <begin position="4"/>
        <end position="108"/>
    </location>
</feature>
<comment type="similarity">
    <text evidence="1 2">Belongs to the anti-sigma-factor antagonist family.</text>
</comment>
<reference evidence="4" key="1">
    <citation type="journal article" date="2020" name="mSystems">
        <title>Genome- and Community-Level Interaction Insights into Carbon Utilization and Element Cycling Functions of Hydrothermarchaeota in Hydrothermal Sediment.</title>
        <authorList>
            <person name="Zhou Z."/>
            <person name="Liu Y."/>
            <person name="Xu W."/>
            <person name="Pan J."/>
            <person name="Luo Z.H."/>
            <person name="Li M."/>
        </authorList>
    </citation>
    <scope>NUCLEOTIDE SEQUENCE [LARGE SCALE GENOMIC DNA]</scope>
    <source>
        <strain evidence="4">SpSt-503</strain>
    </source>
</reference>
<protein>
    <recommendedName>
        <fullName evidence="2">Anti-sigma factor antagonist</fullName>
    </recommendedName>
</protein>
<dbReference type="Pfam" id="PF01740">
    <property type="entry name" value="STAS"/>
    <property type="match status" value="1"/>
</dbReference>
<dbReference type="Gene3D" id="3.30.750.24">
    <property type="entry name" value="STAS domain"/>
    <property type="match status" value="1"/>
</dbReference>
<dbReference type="InterPro" id="IPR003658">
    <property type="entry name" value="Anti-sigma_ant"/>
</dbReference>
<evidence type="ECO:0000313" key="4">
    <source>
        <dbReference type="EMBL" id="HFH30699.1"/>
    </source>
</evidence>
<dbReference type="NCBIfam" id="TIGR00377">
    <property type="entry name" value="ant_ant_sig"/>
    <property type="match status" value="1"/>
</dbReference>
<evidence type="ECO:0000259" key="3">
    <source>
        <dbReference type="PROSITE" id="PS50801"/>
    </source>
</evidence>
<dbReference type="GO" id="GO:0043856">
    <property type="term" value="F:anti-sigma factor antagonist activity"/>
    <property type="evidence" value="ECO:0007669"/>
    <property type="project" value="InterPro"/>
</dbReference>
<gene>
    <name evidence="4" type="ORF">ENS59_14510</name>
</gene>
<sequence length="108" mass="12315">MDHLNITERQGDTYVMLEIIGTVNSYTYTDFQQRVYNLIERTNLVLDMSRVSSLSSSGLGVLMSAVELGQERGHRLYIMNPSEIVRMAIDSTGFPELFPIIRSLNEVR</sequence>
<accession>A0A7C3HZ40</accession>